<comment type="caution">
    <text evidence="1">The sequence shown here is derived from an EMBL/GenBank/DDBJ whole genome shotgun (WGS) entry which is preliminary data.</text>
</comment>
<sequence length="52" mass="5552">KISLAGDGTSSATLTIKDLTEVDSGVYYCAARMHSVLNPHNPAQKHNVNVNI</sequence>
<accession>A0ABD0P9M4</accession>
<dbReference type="EMBL" id="JAMKFB020000017">
    <property type="protein sequence ID" value="KAL0170617.1"/>
    <property type="molecule type" value="Genomic_DNA"/>
</dbReference>
<name>A0ABD0P9M4_CIRMR</name>
<feature type="non-terminal residue" evidence="1">
    <location>
        <position position="52"/>
    </location>
</feature>
<dbReference type="InterPro" id="IPR013783">
    <property type="entry name" value="Ig-like_fold"/>
</dbReference>
<keyword evidence="2" id="KW-1185">Reference proteome</keyword>
<dbReference type="SUPFAM" id="SSF48726">
    <property type="entry name" value="Immunoglobulin"/>
    <property type="match status" value="1"/>
</dbReference>
<evidence type="ECO:0008006" key="3">
    <source>
        <dbReference type="Google" id="ProtNLM"/>
    </source>
</evidence>
<gene>
    <name evidence="1" type="ORF">M9458_035213</name>
</gene>
<evidence type="ECO:0000313" key="1">
    <source>
        <dbReference type="EMBL" id="KAL0170617.1"/>
    </source>
</evidence>
<dbReference type="Gene3D" id="2.60.40.10">
    <property type="entry name" value="Immunoglobulins"/>
    <property type="match status" value="1"/>
</dbReference>
<protein>
    <recommendedName>
        <fullName evidence="3">Immunoglobulin V-set domain-containing protein</fullName>
    </recommendedName>
</protein>
<organism evidence="1 2">
    <name type="scientific">Cirrhinus mrigala</name>
    <name type="common">Mrigala</name>
    <dbReference type="NCBI Taxonomy" id="683832"/>
    <lineage>
        <taxon>Eukaryota</taxon>
        <taxon>Metazoa</taxon>
        <taxon>Chordata</taxon>
        <taxon>Craniata</taxon>
        <taxon>Vertebrata</taxon>
        <taxon>Euteleostomi</taxon>
        <taxon>Actinopterygii</taxon>
        <taxon>Neopterygii</taxon>
        <taxon>Teleostei</taxon>
        <taxon>Ostariophysi</taxon>
        <taxon>Cypriniformes</taxon>
        <taxon>Cyprinidae</taxon>
        <taxon>Labeoninae</taxon>
        <taxon>Labeonini</taxon>
        <taxon>Cirrhinus</taxon>
    </lineage>
</organism>
<feature type="non-terminal residue" evidence="1">
    <location>
        <position position="1"/>
    </location>
</feature>
<dbReference type="Proteomes" id="UP001529510">
    <property type="component" value="Unassembled WGS sequence"/>
</dbReference>
<evidence type="ECO:0000313" key="2">
    <source>
        <dbReference type="Proteomes" id="UP001529510"/>
    </source>
</evidence>
<dbReference type="AlphaFoldDB" id="A0ABD0P9M4"/>
<reference evidence="1 2" key="1">
    <citation type="submission" date="2024-05" db="EMBL/GenBank/DDBJ databases">
        <title>Genome sequencing and assembly of Indian major carp, Cirrhinus mrigala (Hamilton, 1822).</title>
        <authorList>
            <person name="Mohindra V."/>
            <person name="Chowdhury L.M."/>
            <person name="Lal K."/>
            <person name="Jena J.K."/>
        </authorList>
    </citation>
    <scope>NUCLEOTIDE SEQUENCE [LARGE SCALE GENOMIC DNA]</scope>
    <source>
        <strain evidence="1">CM1030</strain>
        <tissue evidence="1">Blood</tissue>
    </source>
</reference>
<dbReference type="InterPro" id="IPR036179">
    <property type="entry name" value="Ig-like_dom_sf"/>
</dbReference>
<proteinExistence type="predicted"/>